<protein>
    <recommendedName>
        <fullName evidence="2">Outer membrane protein beta-barrel domain-containing protein</fullName>
    </recommendedName>
</protein>
<dbReference type="AlphaFoldDB" id="A0A644VL97"/>
<organism evidence="1">
    <name type="scientific">bioreactor metagenome</name>
    <dbReference type="NCBI Taxonomy" id="1076179"/>
    <lineage>
        <taxon>unclassified sequences</taxon>
        <taxon>metagenomes</taxon>
        <taxon>ecological metagenomes</taxon>
    </lineage>
</organism>
<accession>A0A644VL97</accession>
<sequence length="157" mass="16986">MKRTLIVIFVSVVYMTINAQTQQPQQMNESSNEGRASLSVGILNGGGGLVGADFEALLSNRVGLQLGAGWVSYSVGLNYHLKPGIRSSFLSLSYWHQGLGEGFAQSLVGPSYVFRGKKWFTAQIGLGYVLDRGPAFPATMEQTPVILTYSIGAYFVL</sequence>
<gene>
    <name evidence="1" type="ORF">SDC9_38286</name>
</gene>
<proteinExistence type="predicted"/>
<name>A0A644VL97_9ZZZZ</name>
<evidence type="ECO:0008006" key="2">
    <source>
        <dbReference type="Google" id="ProtNLM"/>
    </source>
</evidence>
<comment type="caution">
    <text evidence="1">The sequence shown here is derived from an EMBL/GenBank/DDBJ whole genome shotgun (WGS) entry which is preliminary data.</text>
</comment>
<evidence type="ECO:0000313" key="1">
    <source>
        <dbReference type="EMBL" id="MPL92189.1"/>
    </source>
</evidence>
<reference evidence="1" key="1">
    <citation type="submission" date="2019-08" db="EMBL/GenBank/DDBJ databases">
        <authorList>
            <person name="Kucharzyk K."/>
            <person name="Murdoch R.W."/>
            <person name="Higgins S."/>
            <person name="Loffler F."/>
        </authorList>
    </citation>
    <scope>NUCLEOTIDE SEQUENCE</scope>
</reference>
<dbReference type="EMBL" id="VSSQ01000350">
    <property type="protein sequence ID" value="MPL92189.1"/>
    <property type="molecule type" value="Genomic_DNA"/>
</dbReference>